<dbReference type="PANTHER" id="PTHR10698:SF0">
    <property type="entry name" value="V-TYPE PROTON ATPASE SUBUNIT H"/>
    <property type="match status" value="1"/>
</dbReference>
<proteinExistence type="inferred from homology"/>
<dbReference type="InterPro" id="IPR004908">
    <property type="entry name" value="ATPase_V1-cplx_hsu"/>
</dbReference>
<dbReference type="InterPro" id="IPR038497">
    <property type="entry name" value="ATPase_V1-cplx_hsu_C_sf"/>
</dbReference>
<dbReference type="Proteomes" id="UP000240830">
    <property type="component" value="Unassembled WGS sequence"/>
</dbReference>
<keyword evidence="7" id="KW-1185">Reference proteome</keyword>
<dbReference type="PANTHER" id="PTHR10698">
    <property type="entry name" value="V-TYPE PROTON ATPASE SUBUNIT H"/>
    <property type="match status" value="1"/>
</dbReference>
<feature type="domain" description="ATPase V1 complex subunit H C-terminal" evidence="5">
    <location>
        <begin position="157"/>
        <end position="272"/>
    </location>
</feature>
<reference evidence="6 7" key="1">
    <citation type="submission" date="2016-10" db="EMBL/GenBank/DDBJ databases">
        <title>The genome of Paramicrosporidium saccamoebae is the missing link in understanding Cryptomycota and Microsporidia evolution.</title>
        <authorList>
            <person name="Quandt C.A."/>
            <person name="Beaudet D."/>
            <person name="Corsaro D."/>
            <person name="Michel R."/>
            <person name="Corradi N."/>
            <person name="James T."/>
        </authorList>
    </citation>
    <scope>NUCLEOTIDE SEQUENCE [LARGE SCALE GENOMIC DNA]</scope>
    <source>
        <strain evidence="6 7">KSL3</strain>
    </source>
</reference>
<dbReference type="GO" id="GO:0046961">
    <property type="term" value="F:proton-transporting ATPase activity, rotational mechanism"/>
    <property type="evidence" value="ECO:0007669"/>
    <property type="project" value="InterPro"/>
</dbReference>
<dbReference type="Pfam" id="PF11698">
    <property type="entry name" value="V-ATPase_H_C"/>
    <property type="match status" value="1"/>
</dbReference>
<evidence type="ECO:0000256" key="4">
    <source>
        <dbReference type="ARBA" id="ARBA00023065"/>
    </source>
</evidence>
<evidence type="ECO:0000259" key="5">
    <source>
        <dbReference type="Pfam" id="PF11698"/>
    </source>
</evidence>
<dbReference type="Gene3D" id="1.25.40.150">
    <property type="entry name" value="V-type ATPase, subunit H, C-terminal domain"/>
    <property type="match status" value="1"/>
</dbReference>
<comment type="caution">
    <text evidence="6">The sequence shown here is derived from an EMBL/GenBank/DDBJ whole genome shotgun (WGS) entry which is preliminary data.</text>
</comment>
<dbReference type="SUPFAM" id="SSF48371">
    <property type="entry name" value="ARM repeat"/>
    <property type="match status" value="1"/>
</dbReference>
<dbReference type="Gene3D" id="1.25.10.10">
    <property type="entry name" value="Leucine-rich Repeat Variant"/>
    <property type="match status" value="1"/>
</dbReference>
<comment type="similarity">
    <text evidence="1">Belongs to the V-ATPase H subunit family.</text>
</comment>
<evidence type="ECO:0000313" key="6">
    <source>
        <dbReference type="EMBL" id="PJF16840.1"/>
    </source>
</evidence>
<evidence type="ECO:0000256" key="1">
    <source>
        <dbReference type="ARBA" id="ARBA00008613"/>
    </source>
</evidence>
<keyword evidence="2" id="KW-0813">Transport</keyword>
<protein>
    <submittedName>
        <fullName evidence="6">V-type proton ATPase subunit H-like protein</fullName>
    </submittedName>
</protein>
<keyword evidence="3" id="KW-0375">Hydrogen ion transport</keyword>
<evidence type="ECO:0000256" key="3">
    <source>
        <dbReference type="ARBA" id="ARBA00022781"/>
    </source>
</evidence>
<evidence type="ECO:0000256" key="2">
    <source>
        <dbReference type="ARBA" id="ARBA00022448"/>
    </source>
</evidence>
<organism evidence="6 7">
    <name type="scientific">Paramicrosporidium saccamoebae</name>
    <dbReference type="NCBI Taxonomy" id="1246581"/>
    <lineage>
        <taxon>Eukaryota</taxon>
        <taxon>Fungi</taxon>
        <taxon>Fungi incertae sedis</taxon>
        <taxon>Cryptomycota</taxon>
        <taxon>Cryptomycota incertae sedis</taxon>
        <taxon>Paramicrosporidium</taxon>
    </lineage>
</organism>
<dbReference type="InterPro" id="IPR016024">
    <property type="entry name" value="ARM-type_fold"/>
</dbReference>
<dbReference type="GO" id="GO:0000221">
    <property type="term" value="C:vacuolar proton-transporting V-type ATPase, V1 domain"/>
    <property type="evidence" value="ECO:0007669"/>
    <property type="project" value="InterPro"/>
</dbReference>
<evidence type="ECO:0000313" key="7">
    <source>
        <dbReference type="Proteomes" id="UP000240830"/>
    </source>
</evidence>
<dbReference type="InterPro" id="IPR011989">
    <property type="entry name" value="ARM-like"/>
</dbReference>
<sequence>MHPEREQRVLLSSLLLEHLLRVSSIRDAFSRRCDDLKMLATVLIRSRNVQIQYQAIFAIWLLTFDTCTAVKIVTRYGVIQSLLDVAKGAIKEKIIRMCISTWRNLLSKCPTQAVPVMVGAKVLEYLESIAEGKIADEEVSLDVSVLKDELMRAYQSLNSFDEYASELKSGKLEWSPPHKSELFWRDNAPRLAENNLELLKILGRLLEPSNNPQVLAIAAGDIGMYVSFHAVGRQNLDKLGIKQKIMSLISHPDSEVRFQALSSMQKYMVKVWNPA</sequence>
<dbReference type="OrthoDB" id="10263554at2759"/>
<keyword evidence="4" id="KW-0406">Ion transport</keyword>
<dbReference type="GO" id="GO:0000329">
    <property type="term" value="C:fungal-type vacuole membrane"/>
    <property type="evidence" value="ECO:0007669"/>
    <property type="project" value="TreeGrafter"/>
</dbReference>
<dbReference type="STRING" id="1246581.A0A2H9TGU8"/>
<name>A0A2H9TGU8_9FUNG</name>
<gene>
    <name evidence="6" type="ORF">PSACC_03356</name>
</gene>
<dbReference type="EMBL" id="MTSL01000205">
    <property type="protein sequence ID" value="PJF16840.1"/>
    <property type="molecule type" value="Genomic_DNA"/>
</dbReference>
<dbReference type="AlphaFoldDB" id="A0A2H9TGU8"/>
<accession>A0A2H9TGU8</accession>
<dbReference type="InterPro" id="IPR011987">
    <property type="entry name" value="ATPase_V1-cplx_hsu_C"/>
</dbReference>
<dbReference type="Pfam" id="PF03224">
    <property type="entry name" value="V-ATPase_H_N"/>
    <property type="match status" value="1"/>
</dbReference>